<gene>
    <name evidence="2" type="ORF">FOA19_18290</name>
</gene>
<feature type="domain" description="VOC" evidence="1">
    <location>
        <begin position="4"/>
        <end position="127"/>
    </location>
</feature>
<dbReference type="Gene3D" id="3.10.180.10">
    <property type="entry name" value="2,3-Dihydroxybiphenyl 1,2-Dioxygenase, domain 1"/>
    <property type="match status" value="1"/>
</dbReference>
<evidence type="ECO:0000259" key="1">
    <source>
        <dbReference type="PROSITE" id="PS51819"/>
    </source>
</evidence>
<reference evidence="2 3" key="1">
    <citation type="submission" date="2019-07" db="EMBL/GenBank/DDBJ databases">
        <title>Rufibacter sp. nov., isolated from lake sediment.</title>
        <authorList>
            <person name="Qu J.-H."/>
        </authorList>
    </citation>
    <scope>NUCLEOTIDE SEQUENCE [LARGE SCALE GENOMIC DNA]</scope>
    <source>
        <strain evidence="2 3">NBS58-1</strain>
    </source>
</reference>
<protein>
    <submittedName>
        <fullName evidence="2">VOC family protein</fullName>
    </submittedName>
</protein>
<accession>A0A5B6T8V2</accession>
<keyword evidence="3" id="KW-1185">Reference proteome</keyword>
<dbReference type="Pfam" id="PF00903">
    <property type="entry name" value="Glyoxalase"/>
    <property type="match status" value="1"/>
</dbReference>
<dbReference type="Proteomes" id="UP000324133">
    <property type="component" value="Unassembled WGS sequence"/>
</dbReference>
<organism evidence="2 3">
    <name type="scientific">Rufibacter hautae</name>
    <dbReference type="NCBI Taxonomy" id="2595005"/>
    <lineage>
        <taxon>Bacteria</taxon>
        <taxon>Pseudomonadati</taxon>
        <taxon>Bacteroidota</taxon>
        <taxon>Cytophagia</taxon>
        <taxon>Cytophagales</taxon>
        <taxon>Hymenobacteraceae</taxon>
        <taxon>Rufibacter</taxon>
    </lineage>
</organism>
<dbReference type="OrthoDB" id="9793039at2"/>
<dbReference type="EMBL" id="VKKY01000003">
    <property type="protein sequence ID" value="KAA3436347.1"/>
    <property type="molecule type" value="Genomic_DNA"/>
</dbReference>
<sequence length="141" mass="15569">MQPRITIITLGVSSVAAATQFYESVFGWERTSASQEGITFFQLNGLQLALFAMEELAKDAHVSAEGTGFKGFSLAHNLRSEEEVNALFQGLEVKNVTILKHPEKVFWGGYSGYFSDPDGHLWEVAFNPFLPLDEQGNVAPQ</sequence>
<comment type="caution">
    <text evidence="2">The sequence shown here is derived from an EMBL/GenBank/DDBJ whole genome shotgun (WGS) entry which is preliminary data.</text>
</comment>
<evidence type="ECO:0000313" key="2">
    <source>
        <dbReference type="EMBL" id="KAA3436347.1"/>
    </source>
</evidence>
<dbReference type="PANTHER" id="PTHR36503">
    <property type="entry name" value="BLR2520 PROTEIN"/>
    <property type="match status" value="1"/>
</dbReference>
<dbReference type="InterPro" id="IPR029068">
    <property type="entry name" value="Glyas_Bleomycin-R_OHBP_Dase"/>
</dbReference>
<dbReference type="CDD" id="cd07251">
    <property type="entry name" value="VOC_like"/>
    <property type="match status" value="1"/>
</dbReference>
<dbReference type="InterPro" id="IPR004360">
    <property type="entry name" value="Glyas_Fos-R_dOase_dom"/>
</dbReference>
<evidence type="ECO:0000313" key="3">
    <source>
        <dbReference type="Proteomes" id="UP000324133"/>
    </source>
</evidence>
<dbReference type="AlphaFoldDB" id="A0A5B6T8V2"/>
<dbReference type="PROSITE" id="PS51819">
    <property type="entry name" value="VOC"/>
    <property type="match status" value="1"/>
</dbReference>
<dbReference type="SUPFAM" id="SSF54593">
    <property type="entry name" value="Glyoxalase/Bleomycin resistance protein/Dihydroxybiphenyl dioxygenase"/>
    <property type="match status" value="1"/>
</dbReference>
<name>A0A5B6T8V2_9BACT</name>
<dbReference type="PANTHER" id="PTHR36503:SF1">
    <property type="entry name" value="BLR2520 PROTEIN"/>
    <property type="match status" value="1"/>
</dbReference>
<proteinExistence type="predicted"/>
<dbReference type="InterPro" id="IPR037523">
    <property type="entry name" value="VOC_core"/>
</dbReference>
<dbReference type="RefSeq" id="WP_149092290.1">
    <property type="nucleotide sequence ID" value="NZ_VKKY01000003.1"/>
</dbReference>